<dbReference type="PANTHER" id="PTHR13504">
    <property type="entry name" value="FIDO DOMAIN-CONTAINING PROTEIN DDB_G0283145"/>
    <property type="match status" value="1"/>
</dbReference>
<gene>
    <name evidence="4" type="ORF">A3D77_08145</name>
</gene>
<name>A0A1F5ZVX3_9BACT</name>
<feature type="binding site" evidence="2">
    <location>
        <begin position="111"/>
        <end position="118"/>
    </location>
    <ligand>
        <name>ATP</name>
        <dbReference type="ChEBI" id="CHEBI:30616"/>
    </ligand>
</feature>
<dbReference type="STRING" id="1798382.A3D77_08145"/>
<dbReference type="Gene3D" id="1.10.3290.10">
    <property type="entry name" value="Fido-like domain"/>
    <property type="match status" value="1"/>
</dbReference>
<protein>
    <recommendedName>
        <fullName evidence="3">Fido domain-containing protein</fullName>
    </recommendedName>
</protein>
<keyword evidence="2" id="KW-0067">ATP-binding</keyword>
<feature type="domain" description="Fido" evidence="3">
    <location>
        <begin position="26"/>
        <end position="174"/>
    </location>
</feature>
<keyword evidence="2" id="KW-0547">Nucleotide-binding</keyword>
<dbReference type="GO" id="GO:0005524">
    <property type="term" value="F:ATP binding"/>
    <property type="evidence" value="ECO:0007669"/>
    <property type="project" value="UniProtKB-KW"/>
</dbReference>
<accession>A0A1F5ZVX3</accession>
<dbReference type="Proteomes" id="UP000176923">
    <property type="component" value="Unassembled WGS sequence"/>
</dbReference>
<dbReference type="AlphaFoldDB" id="A0A1F5ZVX3"/>
<comment type="caution">
    <text evidence="4">The sequence shown here is derived from an EMBL/GenBank/DDBJ whole genome shotgun (WGS) entry which is preliminary data.</text>
</comment>
<dbReference type="InterPro" id="IPR036390">
    <property type="entry name" value="WH_DNA-bd_sf"/>
</dbReference>
<dbReference type="InterPro" id="IPR003812">
    <property type="entry name" value="Fido"/>
</dbReference>
<evidence type="ECO:0000313" key="5">
    <source>
        <dbReference type="Proteomes" id="UP000176923"/>
    </source>
</evidence>
<dbReference type="Pfam" id="PF02661">
    <property type="entry name" value="Fic"/>
    <property type="match status" value="1"/>
</dbReference>
<dbReference type="SUPFAM" id="SSF140931">
    <property type="entry name" value="Fic-like"/>
    <property type="match status" value="1"/>
</dbReference>
<dbReference type="PANTHER" id="PTHR13504:SF38">
    <property type="entry name" value="FIDO DOMAIN-CONTAINING PROTEIN"/>
    <property type="match status" value="1"/>
</dbReference>
<dbReference type="Gene3D" id="1.10.10.10">
    <property type="entry name" value="Winged helix-like DNA-binding domain superfamily/Winged helix DNA-binding domain"/>
    <property type="match status" value="1"/>
</dbReference>
<dbReference type="InterPro" id="IPR036597">
    <property type="entry name" value="Fido-like_dom_sf"/>
</dbReference>
<feature type="active site" evidence="1">
    <location>
        <position position="107"/>
    </location>
</feature>
<dbReference type="InterPro" id="IPR036388">
    <property type="entry name" value="WH-like_DNA-bd_sf"/>
</dbReference>
<organism evidence="4 5">
    <name type="scientific">Candidatus Gottesmanbacteria bacterium RIFCSPHIGHO2_02_FULL_39_11</name>
    <dbReference type="NCBI Taxonomy" id="1798382"/>
    <lineage>
        <taxon>Bacteria</taxon>
        <taxon>Candidatus Gottesmaniibacteriota</taxon>
    </lineage>
</organism>
<evidence type="ECO:0000313" key="4">
    <source>
        <dbReference type="EMBL" id="OGG16638.1"/>
    </source>
</evidence>
<evidence type="ECO:0000256" key="2">
    <source>
        <dbReference type="PIRSR" id="PIRSR640198-2"/>
    </source>
</evidence>
<dbReference type="EMBL" id="MFJL01000010">
    <property type="protein sequence ID" value="OGG16638.1"/>
    <property type="molecule type" value="Genomic_DNA"/>
</dbReference>
<evidence type="ECO:0000259" key="3">
    <source>
        <dbReference type="PROSITE" id="PS51459"/>
    </source>
</evidence>
<reference evidence="4 5" key="1">
    <citation type="journal article" date="2016" name="Nat. Commun.">
        <title>Thousands of microbial genomes shed light on interconnected biogeochemical processes in an aquifer system.</title>
        <authorList>
            <person name="Anantharaman K."/>
            <person name="Brown C.T."/>
            <person name="Hug L.A."/>
            <person name="Sharon I."/>
            <person name="Castelle C.J."/>
            <person name="Probst A.J."/>
            <person name="Thomas B.C."/>
            <person name="Singh A."/>
            <person name="Wilkins M.J."/>
            <person name="Karaoz U."/>
            <person name="Brodie E.L."/>
            <person name="Williams K.H."/>
            <person name="Hubbard S.S."/>
            <person name="Banfield J.F."/>
        </authorList>
    </citation>
    <scope>NUCLEOTIDE SEQUENCE [LARGE SCALE GENOMIC DNA]</scope>
</reference>
<proteinExistence type="predicted"/>
<sequence>MNPGEGSLSERTIQIQGFRVYSGQGKDASVYKQVVEKLVPEYQMEKYRVEPVFVNNPKTRKTVYWPPDHHDVPILMEDLVDFIINNKGTIDPLIIAGIFHKEFVVIHPFMDGNGRTARLATKVLLADMGLNTFNLFSFENYYNRNVTNYFNTVGILGNYYDIAASIDFTNWLEYFTDGIIDELLRVKKLLPRVSISPQTELMPYHKKILDVIKEKSYIRDRDYAKLTDRAKATRRLDFKKLINIGLIERKEKGRATYYRLKEK</sequence>
<dbReference type="SUPFAM" id="SSF46785">
    <property type="entry name" value="Winged helix' DNA-binding domain"/>
    <property type="match status" value="1"/>
</dbReference>
<dbReference type="PROSITE" id="PS51459">
    <property type="entry name" value="FIDO"/>
    <property type="match status" value="1"/>
</dbReference>
<evidence type="ECO:0000256" key="1">
    <source>
        <dbReference type="PIRSR" id="PIRSR640198-1"/>
    </source>
</evidence>
<dbReference type="InterPro" id="IPR040198">
    <property type="entry name" value="Fido_containing"/>
</dbReference>